<proteinExistence type="predicted"/>
<dbReference type="Gene3D" id="3.30.200.20">
    <property type="entry name" value="Phosphorylase Kinase, domain 1"/>
    <property type="match status" value="1"/>
</dbReference>
<dbReference type="OMA" id="QANSTKW"/>
<evidence type="ECO:0000256" key="4">
    <source>
        <dbReference type="ARBA" id="ARBA00022741"/>
    </source>
</evidence>
<dbReference type="Proteomes" id="UP000824469">
    <property type="component" value="Unassembled WGS sequence"/>
</dbReference>
<evidence type="ECO:0000256" key="6">
    <source>
        <dbReference type="ARBA" id="ARBA00022840"/>
    </source>
</evidence>
<keyword evidence="6" id="KW-0067">ATP-binding</keyword>
<dbReference type="Pfam" id="PF00069">
    <property type="entry name" value="Pkinase"/>
    <property type="match status" value="1"/>
</dbReference>
<evidence type="ECO:0000256" key="3">
    <source>
        <dbReference type="ARBA" id="ARBA00022679"/>
    </source>
</evidence>
<dbReference type="InterPro" id="IPR000719">
    <property type="entry name" value="Prot_kinase_dom"/>
</dbReference>
<keyword evidence="3" id="KW-0808">Transferase</keyword>
<dbReference type="PROSITE" id="PS50011">
    <property type="entry name" value="PROTEIN_KINASE_DOM"/>
    <property type="match status" value="1"/>
</dbReference>
<feature type="non-terminal residue" evidence="10">
    <location>
        <position position="190"/>
    </location>
</feature>
<comment type="caution">
    <text evidence="10">The sequence shown here is derived from an EMBL/GenBank/DDBJ whole genome shotgun (WGS) entry which is preliminary data.</text>
</comment>
<evidence type="ECO:0000313" key="11">
    <source>
        <dbReference type="Proteomes" id="UP000824469"/>
    </source>
</evidence>
<evidence type="ECO:0000256" key="8">
    <source>
        <dbReference type="ARBA" id="ARBA00048679"/>
    </source>
</evidence>
<dbReference type="AlphaFoldDB" id="A0AA38FXD8"/>
<accession>A0AA38FXD8</accession>
<evidence type="ECO:0000256" key="7">
    <source>
        <dbReference type="ARBA" id="ARBA00047899"/>
    </source>
</evidence>
<comment type="catalytic activity">
    <reaction evidence="8">
        <text>L-seryl-[protein] + ATP = O-phospho-L-seryl-[protein] + ADP + H(+)</text>
        <dbReference type="Rhea" id="RHEA:17989"/>
        <dbReference type="Rhea" id="RHEA-COMP:9863"/>
        <dbReference type="Rhea" id="RHEA-COMP:11604"/>
        <dbReference type="ChEBI" id="CHEBI:15378"/>
        <dbReference type="ChEBI" id="CHEBI:29999"/>
        <dbReference type="ChEBI" id="CHEBI:30616"/>
        <dbReference type="ChEBI" id="CHEBI:83421"/>
        <dbReference type="ChEBI" id="CHEBI:456216"/>
        <dbReference type="EC" id="2.7.11.1"/>
    </reaction>
</comment>
<keyword evidence="5" id="KW-0418">Kinase</keyword>
<evidence type="ECO:0000313" key="10">
    <source>
        <dbReference type="EMBL" id="KAH9310798.1"/>
    </source>
</evidence>
<keyword evidence="2" id="KW-0723">Serine/threonine-protein kinase</keyword>
<dbReference type="EMBL" id="JAHRHJ020000006">
    <property type="protein sequence ID" value="KAH9310798.1"/>
    <property type="molecule type" value="Genomic_DNA"/>
</dbReference>
<name>A0AA38FXD8_TAXCH</name>
<evidence type="ECO:0000259" key="9">
    <source>
        <dbReference type="PROSITE" id="PS50011"/>
    </source>
</evidence>
<keyword evidence="4" id="KW-0547">Nucleotide-binding</keyword>
<feature type="domain" description="Protein kinase" evidence="9">
    <location>
        <begin position="88"/>
        <end position="190"/>
    </location>
</feature>
<dbReference type="SUPFAM" id="SSF56112">
    <property type="entry name" value="Protein kinase-like (PK-like)"/>
    <property type="match status" value="1"/>
</dbReference>
<evidence type="ECO:0000256" key="1">
    <source>
        <dbReference type="ARBA" id="ARBA00012513"/>
    </source>
</evidence>
<dbReference type="PANTHER" id="PTHR45637">
    <property type="entry name" value="FLIPPASE KINASE 1-RELATED"/>
    <property type="match status" value="1"/>
</dbReference>
<organism evidence="10 11">
    <name type="scientific">Taxus chinensis</name>
    <name type="common">Chinese yew</name>
    <name type="synonym">Taxus wallichiana var. chinensis</name>
    <dbReference type="NCBI Taxonomy" id="29808"/>
    <lineage>
        <taxon>Eukaryota</taxon>
        <taxon>Viridiplantae</taxon>
        <taxon>Streptophyta</taxon>
        <taxon>Embryophyta</taxon>
        <taxon>Tracheophyta</taxon>
        <taxon>Spermatophyta</taxon>
        <taxon>Pinopsida</taxon>
        <taxon>Pinidae</taxon>
        <taxon>Conifers II</taxon>
        <taxon>Cupressales</taxon>
        <taxon>Taxaceae</taxon>
        <taxon>Taxus</taxon>
    </lineage>
</organism>
<comment type="catalytic activity">
    <reaction evidence="7">
        <text>L-threonyl-[protein] + ATP = O-phospho-L-threonyl-[protein] + ADP + H(+)</text>
        <dbReference type="Rhea" id="RHEA:46608"/>
        <dbReference type="Rhea" id="RHEA-COMP:11060"/>
        <dbReference type="Rhea" id="RHEA-COMP:11605"/>
        <dbReference type="ChEBI" id="CHEBI:15378"/>
        <dbReference type="ChEBI" id="CHEBI:30013"/>
        <dbReference type="ChEBI" id="CHEBI:30616"/>
        <dbReference type="ChEBI" id="CHEBI:61977"/>
        <dbReference type="ChEBI" id="CHEBI:456216"/>
        <dbReference type="EC" id="2.7.11.1"/>
    </reaction>
</comment>
<protein>
    <recommendedName>
        <fullName evidence="1">non-specific serine/threonine protein kinase</fullName>
        <ecNumber evidence="1">2.7.11.1</ecNumber>
    </recommendedName>
</protein>
<evidence type="ECO:0000256" key="2">
    <source>
        <dbReference type="ARBA" id="ARBA00022527"/>
    </source>
</evidence>
<dbReference type="GO" id="GO:0004674">
    <property type="term" value="F:protein serine/threonine kinase activity"/>
    <property type="evidence" value="ECO:0007669"/>
    <property type="project" value="UniProtKB-KW"/>
</dbReference>
<keyword evidence="11" id="KW-1185">Reference proteome</keyword>
<evidence type="ECO:0000256" key="5">
    <source>
        <dbReference type="ARBA" id="ARBA00022777"/>
    </source>
</evidence>
<reference evidence="10 11" key="1">
    <citation type="journal article" date="2021" name="Nat. Plants">
        <title>The Taxus genome provides insights into paclitaxel biosynthesis.</title>
        <authorList>
            <person name="Xiong X."/>
            <person name="Gou J."/>
            <person name="Liao Q."/>
            <person name="Li Y."/>
            <person name="Zhou Q."/>
            <person name="Bi G."/>
            <person name="Li C."/>
            <person name="Du R."/>
            <person name="Wang X."/>
            <person name="Sun T."/>
            <person name="Guo L."/>
            <person name="Liang H."/>
            <person name="Lu P."/>
            <person name="Wu Y."/>
            <person name="Zhang Z."/>
            <person name="Ro D.K."/>
            <person name="Shang Y."/>
            <person name="Huang S."/>
            <person name="Yan J."/>
        </authorList>
    </citation>
    <scope>NUCLEOTIDE SEQUENCE [LARGE SCALE GENOMIC DNA]</scope>
    <source>
        <strain evidence="10">Ta-2019</strain>
    </source>
</reference>
<sequence>MKGSAKTIPSYLFKQLSSISELEQPLIGEDEKSGNHGDNIIQGEEDGTDTFTSCNAKEKWKPKQANSTKWEAIRARVEKTEVLPIEHFDIKKDIGEGCVGNICLCRLSDTPYYFVLKTMNRVILQRLNKLKSIQNEIEILEMLDHPFLPNLYHSFQMGACTFIVMDYCPGGDLYGLQRKQPGNFFSEGDA</sequence>
<dbReference type="GO" id="GO:0005524">
    <property type="term" value="F:ATP binding"/>
    <property type="evidence" value="ECO:0007669"/>
    <property type="project" value="UniProtKB-KW"/>
</dbReference>
<dbReference type="InterPro" id="IPR011009">
    <property type="entry name" value="Kinase-like_dom_sf"/>
</dbReference>
<gene>
    <name evidence="10" type="ORF">KI387_025833</name>
</gene>
<dbReference type="EC" id="2.7.11.1" evidence="1"/>